<evidence type="ECO:0000313" key="2">
    <source>
        <dbReference type="Proteomes" id="UP000887563"/>
    </source>
</evidence>
<accession>A0A914MNV8</accession>
<dbReference type="AlphaFoldDB" id="A0A914MNV8"/>
<dbReference type="Proteomes" id="UP000887563">
    <property type="component" value="Unplaced"/>
</dbReference>
<evidence type="ECO:0000256" key="1">
    <source>
        <dbReference type="SAM" id="MobiDB-lite"/>
    </source>
</evidence>
<name>A0A914MNV8_MELIC</name>
<proteinExistence type="predicted"/>
<reference evidence="3" key="1">
    <citation type="submission" date="2022-11" db="UniProtKB">
        <authorList>
            <consortium name="WormBaseParasite"/>
        </authorList>
    </citation>
    <scope>IDENTIFICATION</scope>
</reference>
<dbReference type="WBParaSite" id="Minc3s02306g29355">
    <property type="protein sequence ID" value="Minc3s02306g29355"/>
    <property type="gene ID" value="Minc3s02306g29355"/>
</dbReference>
<evidence type="ECO:0000313" key="3">
    <source>
        <dbReference type="WBParaSite" id="Minc3s02306g29355"/>
    </source>
</evidence>
<sequence>MKSKLIQAQVSVSRLTSSLFHPTPHHGMPLADSPVPTSPLLPRPPPCYCPALRSSPSRPIHACRHRPLRIEPSLQVEEEQQPSEENTRAATTTKATKCSDKILPPS</sequence>
<keyword evidence="2" id="KW-1185">Reference proteome</keyword>
<protein>
    <submittedName>
        <fullName evidence="3">Candidate secreted effector</fullName>
    </submittedName>
</protein>
<feature type="region of interest" description="Disordered" evidence="1">
    <location>
        <begin position="67"/>
        <end position="106"/>
    </location>
</feature>
<organism evidence="2 3">
    <name type="scientific">Meloidogyne incognita</name>
    <name type="common">Southern root-knot nematode worm</name>
    <name type="synonym">Oxyuris incognita</name>
    <dbReference type="NCBI Taxonomy" id="6306"/>
    <lineage>
        <taxon>Eukaryota</taxon>
        <taxon>Metazoa</taxon>
        <taxon>Ecdysozoa</taxon>
        <taxon>Nematoda</taxon>
        <taxon>Chromadorea</taxon>
        <taxon>Rhabditida</taxon>
        <taxon>Tylenchina</taxon>
        <taxon>Tylenchomorpha</taxon>
        <taxon>Tylenchoidea</taxon>
        <taxon>Meloidogynidae</taxon>
        <taxon>Meloidogyninae</taxon>
        <taxon>Meloidogyne</taxon>
        <taxon>Meloidogyne incognita group</taxon>
    </lineage>
</organism>